<accession>A0A165D8C1</accession>
<dbReference type="EMBL" id="KV424071">
    <property type="protein sequence ID" value="KZT52283.1"/>
    <property type="molecule type" value="Genomic_DNA"/>
</dbReference>
<protein>
    <submittedName>
        <fullName evidence="2">Clavaminate synthase-like protein</fullName>
    </submittedName>
</protein>
<dbReference type="PANTHER" id="PTHR12461">
    <property type="entry name" value="HYPOXIA-INDUCIBLE FACTOR 1 ALPHA INHIBITOR-RELATED"/>
    <property type="match status" value="1"/>
</dbReference>
<proteinExistence type="predicted"/>
<dbReference type="Pfam" id="PF13621">
    <property type="entry name" value="Cupin_8"/>
    <property type="match status" value="1"/>
</dbReference>
<dbReference type="SUPFAM" id="SSF51197">
    <property type="entry name" value="Clavaminate synthase-like"/>
    <property type="match status" value="1"/>
</dbReference>
<evidence type="ECO:0000313" key="3">
    <source>
        <dbReference type="Proteomes" id="UP000076842"/>
    </source>
</evidence>
<evidence type="ECO:0000259" key="1">
    <source>
        <dbReference type="PROSITE" id="PS51184"/>
    </source>
</evidence>
<organism evidence="2 3">
    <name type="scientific">Calocera cornea HHB12733</name>
    <dbReference type="NCBI Taxonomy" id="1353952"/>
    <lineage>
        <taxon>Eukaryota</taxon>
        <taxon>Fungi</taxon>
        <taxon>Dikarya</taxon>
        <taxon>Basidiomycota</taxon>
        <taxon>Agaricomycotina</taxon>
        <taxon>Dacrymycetes</taxon>
        <taxon>Dacrymycetales</taxon>
        <taxon>Dacrymycetaceae</taxon>
        <taxon>Calocera</taxon>
    </lineage>
</organism>
<dbReference type="SMART" id="SM00558">
    <property type="entry name" value="JmjC"/>
    <property type="match status" value="1"/>
</dbReference>
<dbReference type="OrthoDB" id="47172at2759"/>
<dbReference type="InParanoid" id="A0A165D8C1"/>
<dbReference type="PANTHER" id="PTHR12461:SF94">
    <property type="entry name" value="JMJC DOMAIN-CONTAINING PROTEIN"/>
    <property type="match status" value="1"/>
</dbReference>
<dbReference type="InterPro" id="IPR041667">
    <property type="entry name" value="Cupin_8"/>
</dbReference>
<gene>
    <name evidence="2" type="ORF">CALCODRAFT_502452</name>
</gene>
<evidence type="ECO:0000313" key="2">
    <source>
        <dbReference type="EMBL" id="KZT52283.1"/>
    </source>
</evidence>
<dbReference type="Gene3D" id="2.60.120.650">
    <property type="entry name" value="Cupin"/>
    <property type="match status" value="1"/>
</dbReference>
<dbReference type="STRING" id="1353952.A0A165D8C1"/>
<keyword evidence="3" id="KW-1185">Reference proteome</keyword>
<dbReference type="Proteomes" id="UP000076842">
    <property type="component" value="Unassembled WGS sequence"/>
</dbReference>
<name>A0A165D8C1_9BASI</name>
<feature type="domain" description="JmjC" evidence="1">
    <location>
        <begin position="224"/>
        <end position="388"/>
    </location>
</feature>
<dbReference type="AlphaFoldDB" id="A0A165D8C1"/>
<sequence length="388" mass="44038">MTDVHHSHVKYCWRRLYTDASLALICSAVYNSALEREADEPEGAAQRITVPEPDWRNWIRGLDMIIIIAGAPGESRLDMVYELISGIQSGYDVGLSAPPVALNPMPGDLLPMPAHSVNVRRLTKAPSMATFERLSAEPFVLPGWARDWPAMKEKHDWSSPSYLLSVAGPGRVVPVEVGSDYRRDDWTQELMEWEEFLQRIGMIRGEREIRDEKPVYLAQYNLFKQFYKLRNDFEVPDYAYSNVGEGNPDYIPPANEDALVLNAWLGPKGMVSPAHTDPYFNLYTQVVGRKTVWLAPSNLRRGVMYPFNCPLVPRTTSTKPPTSTSLEKTSSIDVFSSLPIVDKPWFTDEVLPKAQCCVLEPGDMLFIPMGWWHAMRSEDISFSVSMWF</sequence>
<reference evidence="2 3" key="1">
    <citation type="journal article" date="2016" name="Mol. Biol. Evol.">
        <title>Comparative Genomics of Early-Diverging Mushroom-Forming Fungi Provides Insights into the Origins of Lignocellulose Decay Capabilities.</title>
        <authorList>
            <person name="Nagy L.G."/>
            <person name="Riley R."/>
            <person name="Tritt A."/>
            <person name="Adam C."/>
            <person name="Daum C."/>
            <person name="Floudas D."/>
            <person name="Sun H."/>
            <person name="Yadav J.S."/>
            <person name="Pangilinan J."/>
            <person name="Larsson K.H."/>
            <person name="Matsuura K."/>
            <person name="Barry K."/>
            <person name="Labutti K."/>
            <person name="Kuo R."/>
            <person name="Ohm R.A."/>
            <person name="Bhattacharya S.S."/>
            <person name="Shirouzu T."/>
            <person name="Yoshinaga Y."/>
            <person name="Martin F.M."/>
            <person name="Grigoriev I.V."/>
            <person name="Hibbett D.S."/>
        </authorList>
    </citation>
    <scope>NUCLEOTIDE SEQUENCE [LARGE SCALE GENOMIC DNA]</scope>
    <source>
        <strain evidence="2 3">HHB12733</strain>
    </source>
</reference>
<dbReference type="InterPro" id="IPR003347">
    <property type="entry name" value="JmjC_dom"/>
</dbReference>
<dbReference type="PROSITE" id="PS51184">
    <property type="entry name" value="JMJC"/>
    <property type="match status" value="1"/>
</dbReference>